<dbReference type="InterPro" id="IPR036065">
    <property type="entry name" value="BolA-like_sf"/>
</dbReference>
<feature type="domain" description="Fe-S metabolism associated" evidence="8">
    <location>
        <begin position="4"/>
        <end position="116"/>
    </location>
</feature>
<dbReference type="InterPro" id="IPR040442">
    <property type="entry name" value="Pyrv_kinase-like_dom_sf"/>
</dbReference>
<protein>
    <recommendedName>
        <fullName evidence="3 6">3-methyl-2-oxobutanoate hydroxymethyltransferase</fullName>
        <ecNumber evidence="3 6">2.1.2.11</ecNumber>
    </recommendedName>
</protein>
<dbReference type="NCBIfam" id="NF001452">
    <property type="entry name" value="PRK00311.1"/>
    <property type="match status" value="1"/>
</dbReference>
<dbReference type="EMBL" id="QOKY01000184">
    <property type="protein sequence ID" value="RMZ54018.1"/>
    <property type="molecule type" value="Genomic_DNA"/>
</dbReference>
<dbReference type="Gene3D" id="3.30.300.90">
    <property type="entry name" value="BolA-like"/>
    <property type="match status" value="1"/>
</dbReference>
<evidence type="ECO:0000259" key="8">
    <source>
        <dbReference type="Pfam" id="PF02657"/>
    </source>
</evidence>
<dbReference type="GO" id="GO:0015940">
    <property type="term" value="P:pantothenate biosynthetic process"/>
    <property type="evidence" value="ECO:0007669"/>
    <property type="project" value="UniProtKB-UniPathway"/>
</dbReference>
<dbReference type="InterPro" id="IPR003808">
    <property type="entry name" value="Fe-S_metab-assoc_dom"/>
</dbReference>
<organism evidence="9 10">
    <name type="scientific">Auxenochlorella protothecoides</name>
    <name type="common">Green microalga</name>
    <name type="synonym">Chlorella protothecoides</name>
    <dbReference type="NCBI Taxonomy" id="3075"/>
    <lineage>
        <taxon>Eukaryota</taxon>
        <taxon>Viridiplantae</taxon>
        <taxon>Chlorophyta</taxon>
        <taxon>core chlorophytes</taxon>
        <taxon>Trebouxiophyceae</taxon>
        <taxon>Chlorellales</taxon>
        <taxon>Chlorellaceae</taxon>
        <taxon>Auxenochlorella</taxon>
    </lineage>
</organism>
<dbReference type="InterPro" id="IPR003700">
    <property type="entry name" value="Pantoate_hydroxy_MeTrfase"/>
</dbReference>
<dbReference type="GO" id="GO:0000287">
    <property type="term" value="F:magnesium ion binding"/>
    <property type="evidence" value="ECO:0007669"/>
    <property type="project" value="TreeGrafter"/>
</dbReference>
<comment type="catalytic activity">
    <reaction evidence="5 6">
        <text>(6R)-5,10-methylene-5,6,7,8-tetrahydrofolate + 3-methyl-2-oxobutanoate + H2O = 2-dehydropantoate + (6S)-5,6,7,8-tetrahydrofolate</text>
        <dbReference type="Rhea" id="RHEA:11824"/>
        <dbReference type="ChEBI" id="CHEBI:11561"/>
        <dbReference type="ChEBI" id="CHEBI:11851"/>
        <dbReference type="ChEBI" id="CHEBI:15377"/>
        <dbReference type="ChEBI" id="CHEBI:15636"/>
        <dbReference type="ChEBI" id="CHEBI:57453"/>
        <dbReference type="EC" id="2.1.2.11"/>
    </reaction>
</comment>
<gene>
    <name evidence="9" type="ORF">APUTEX25_002595</name>
</gene>
<accession>A0A3M7KU04</accession>
<dbReference type="Proteomes" id="UP000279271">
    <property type="component" value="Unassembled WGS sequence"/>
</dbReference>
<evidence type="ECO:0000256" key="3">
    <source>
        <dbReference type="ARBA" id="ARBA00012618"/>
    </source>
</evidence>
<dbReference type="SUPFAM" id="SSF82657">
    <property type="entry name" value="BolA-like"/>
    <property type="match status" value="1"/>
</dbReference>
<dbReference type="PANTHER" id="PTHR20881:SF0">
    <property type="entry name" value="3-METHYL-2-OXOBUTANOATE HYDROXYMETHYLTRANSFERASE"/>
    <property type="match status" value="1"/>
</dbReference>
<comment type="function">
    <text evidence="6">Catalyzes the reversible reaction in which hydroxymethyl group from 5,10-methylenetetrahydrofolate is transferred onto alpha-ketoisovalerate to form ketopantoate.</text>
</comment>
<dbReference type="Gene3D" id="3.20.20.60">
    <property type="entry name" value="Phosphoenolpyruvate-binding domains"/>
    <property type="match status" value="1"/>
</dbReference>
<dbReference type="Pfam" id="PF01722">
    <property type="entry name" value="BolA"/>
    <property type="match status" value="1"/>
</dbReference>
<comment type="caution">
    <text evidence="9">The sequence shown here is derived from an EMBL/GenBank/DDBJ whole genome shotgun (WGS) entry which is preliminary data.</text>
</comment>
<dbReference type="PANTHER" id="PTHR20881">
    <property type="entry name" value="3-METHYL-2-OXOBUTANOATE HYDROXYMETHYLTRANSFERASE"/>
    <property type="match status" value="1"/>
</dbReference>
<dbReference type="GO" id="GO:0005739">
    <property type="term" value="C:mitochondrion"/>
    <property type="evidence" value="ECO:0007669"/>
    <property type="project" value="TreeGrafter"/>
</dbReference>
<reference evidence="10" key="1">
    <citation type="journal article" date="2018" name="Algal Res.">
        <title>Characterization of plant carbon substrate utilization by Auxenochlorella protothecoides.</title>
        <authorList>
            <person name="Vogler B.W."/>
            <person name="Starkenburg S.R."/>
            <person name="Sudasinghe N."/>
            <person name="Schambach J.Y."/>
            <person name="Rollin J.A."/>
            <person name="Pattathil S."/>
            <person name="Barry A.N."/>
        </authorList>
    </citation>
    <scope>NUCLEOTIDE SEQUENCE [LARGE SCALE GENOMIC DNA]</scope>
    <source>
        <strain evidence="10">UTEX 25</strain>
    </source>
</reference>
<sequence length="670" mass="70041">MAPPKARYKQLLHFASRLDPLPAEFHTPEHKVEGCVSQVWVAAQLDRAANTLSWRADSDSQLTKGLAALLVVGLSGLSPQETVQISPDFITSLGFQQALTPSRNNGFLNMFRLMQRKALDLCLLQGGKAGASPGHGPGAATTGAAAGEEAAGPGRPRGGGEAAPQPGDAAAEPSASEQQHMGPVAASMRRKLQDAFQPLRLELVDESGKHAHHAGVRSMGKAGQKGETHFALSIVSPRFQGLSTLKRHRLVYASLAEELAGSVHALQMNTQTPEEAGVVESPRRVASPMSVALRCAGSRAAGLKSVARPTSPAGHTAPAFRAPVITSQPTARGLARHWRCHSSKPADTVYSGPVAPSPSRVTLRTLRRMHARGDPFTMVTAYDYPSAVHVELSGIEMLLVGDSAAMVVHGHDTTLPITLEEMLTHCRAVSRGARRPFIVADLPFGSFEEGPTAAVRAAVRMLKEGGADAVKIEGGAPARVETIRAVVGAGIAVIGHVGLTPQSVSLLGGFRPAGLHADDAARVVAEAKALEEAGCVMVVVECVPELVGAAITQQLSIPTIGIGAGVHTSGQVLVYHDLLGMMQHPHHAKVTPKFCKQYAAVGEVIQGALSAFQAEVSQRTFPGPRYSPYALGAGQEERLGQALRGAGLDAAAAAAEELIARHGLATAQNG</sequence>
<dbReference type="InterPro" id="IPR002634">
    <property type="entry name" value="BolA"/>
</dbReference>
<evidence type="ECO:0000313" key="10">
    <source>
        <dbReference type="Proteomes" id="UP000279271"/>
    </source>
</evidence>
<evidence type="ECO:0000256" key="1">
    <source>
        <dbReference type="ARBA" id="ARBA00005033"/>
    </source>
</evidence>
<dbReference type="SUPFAM" id="SSF82649">
    <property type="entry name" value="SufE/NifU"/>
    <property type="match status" value="1"/>
</dbReference>
<name>A0A3M7KU04_AUXPR</name>
<evidence type="ECO:0000256" key="4">
    <source>
        <dbReference type="ARBA" id="ARBA00022679"/>
    </source>
</evidence>
<dbReference type="Pfam" id="PF02548">
    <property type="entry name" value="Pantoate_transf"/>
    <property type="match status" value="1"/>
</dbReference>
<dbReference type="Gene3D" id="3.90.1010.10">
    <property type="match status" value="1"/>
</dbReference>
<dbReference type="UniPathway" id="UPA00028">
    <property type="reaction ID" value="UER00003"/>
</dbReference>
<dbReference type="EC" id="2.1.2.11" evidence="3 6"/>
<dbReference type="SUPFAM" id="SSF51621">
    <property type="entry name" value="Phosphoenolpyruvate/pyruvate domain"/>
    <property type="match status" value="1"/>
</dbReference>
<dbReference type="Pfam" id="PF02657">
    <property type="entry name" value="SufE"/>
    <property type="match status" value="1"/>
</dbReference>
<dbReference type="GO" id="GO:0003864">
    <property type="term" value="F:3-methyl-2-oxobutanoate hydroxymethyltransferase activity"/>
    <property type="evidence" value="ECO:0007669"/>
    <property type="project" value="UniProtKB-EC"/>
</dbReference>
<evidence type="ECO:0000256" key="7">
    <source>
        <dbReference type="SAM" id="MobiDB-lite"/>
    </source>
</evidence>
<feature type="compositionally biased region" description="Low complexity" evidence="7">
    <location>
        <begin position="138"/>
        <end position="154"/>
    </location>
</feature>
<dbReference type="CDD" id="cd06557">
    <property type="entry name" value="KPHMT-like"/>
    <property type="match status" value="1"/>
</dbReference>
<evidence type="ECO:0000256" key="6">
    <source>
        <dbReference type="RuleBase" id="RU362100"/>
    </source>
</evidence>
<dbReference type="AlphaFoldDB" id="A0A3M7KU04"/>
<dbReference type="FunFam" id="3.20.20.60:FF:000003">
    <property type="entry name" value="3-methyl-2-oxobutanoate hydroxymethyltransferase"/>
    <property type="match status" value="1"/>
</dbReference>
<proteinExistence type="inferred from homology"/>
<evidence type="ECO:0000256" key="5">
    <source>
        <dbReference type="ARBA" id="ARBA00049172"/>
    </source>
</evidence>
<keyword evidence="4 6" id="KW-0808">Transferase</keyword>
<keyword evidence="6" id="KW-0566">Pantothenate biosynthesis</keyword>
<feature type="region of interest" description="Disordered" evidence="7">
    <location>
        <begin position="130"/>
        <end position="184"/>
    </location>
</feature>
<dbReference type="NCBIfam" id="TIGR00222">
    <property type="entry name" value="panB"/>
    <property type="match status" value="1"/>
</dbReference>
<comment type="similarity">
    <text evidence="2 6">Belongs to the PanB family.</text>
</comment>
<dbReference type="InterPro" id="IPR015813">
    <property type="entry name" value="Pyrv/PenolPyrv_kinase-like_dom"/>
</dbReference>
<feature type="non-terminal residue" evidence="9">
    <location>
        <position position="670"/>
    </location>
</feature>
<dbReference type="HAMAP" id="MF_00156">
    <property type="entry name" value="PanB"/>
    <property type="match status" value="1"/>
</dbReference>
<evidence type="ECO:0000313" key="9">
    <source>
        <dbReference type="EMBL" id="RMZ54018.1"/>
    </source>
</evidence>
<comment type="pathway">
    <text evidence="1 6">Cofactor biosynthesis; (R)-pantothenate biosynthesis; (R)-pantoate from 3-methyl-2-oxobutanoate: step 1/2.</text>
</comment>
<evidence type="ECO:0000256" key="2">
    <source>
        <dbReference type="ARBA" id="ARBA00008676"/>
    </source>
</evidence>